<dbReference type="EMBL" id="MK072087">
    <property type="protein sequence ID" value="AYV78644.1"/>
    <property type="molecule type" value="Genomic_DNA"/>
</dbReference>
<organism evidence="1">
    <name type="scientific">Edafosvirus sp</name>
    <dbReference type="NCBI Taxonomy" id="2487765"/>
    <lineage>
        <taxon>Viruses</taxon>
        <taxon>Varidnaviria</taxon>
        <taxon>Bamfordvirae</taxon>
        <taxon>Nucleocytoviricota</taxon>
        <taxon>Megaviricetes</taxon>
        <taxon>Imitervirales</taxon>
        <taxon>Mimiviridae</taxon>
        <taxon>Klosneuvirinae</taxon>
    </lineage>
</organism>
<feature type="non-terminal residue" evidence="1">
    <location>
        <position position="234"/>
    </location>
</feature>
<sequence length="234" mass="27986">MSSDKINTTINKINYLLKKKDSEKAFKICTSNLNIFEVKYIEILLKSSLIETVLNYGHESLILYMFDRIYWTNYFRFPSNADHSIYIKKVLDEIIQKIIGLYNNKEIELRAVIAYLKYCINAYPNRIIGKTLETITLMIITHGQPEMINDYFTKYVPESHKGYGMFLEKIKAINDRIDLDLILEEKLLKNIFNKEGLMTQFITIFIFENIDIRLIRHIFQIFKNRSYRYHCWCK</sequence>
<protein>
    <submittedName>
        <fullName evidence="1">Uncharacterized protein</fullName>
    </submittedName>
</protein>
<name>A0A3G4ZWB1_9VIRU</name>
<proteinExistence type="predicted"/>
<accession>A0A3G4ZWB1</accession>
<reference evidence="1" key="1">
    <citation type="submission" date="2018-10" db="EMBL/GenBank/DDBJ databases">
        <title>Hidden diversity of soil giant viruses.</title>
        <authorList>
            <person name="Schulz F."/>
            <person name="Alteio L."/>
            <person name="Goudeau D."/>
            <person name="Ryan E.M."/>
            <person name="Malmstrom R.R."/>
            <person name="Blanchard J."/>
            <person name="Woyke T."/>
        </authorList>
    </citation>
    <scope>NUCLEOTIDE SEQUENCE</scope>
    <source>
        <strain evidence="1">EDV1</strain>
    </source>
</reference>
<gene>
    <name evidence="1" type="ORF">Edafosvirus22_1</name>
</gene>
<evidence type="ECO:0000313" key="1">
    <source>
        <dbReference type="EMBL" id="AYV78644.1"/>
    </source>
</evidence>